<organism evidence="1">
    <name type="scientific">Homalodisca liturata</name>
    <dbReference type="NCBI Taxonomy" id="320908"/>
    <lineage>
        <taxon>Eukaryota</taxon>
        <taxon>Metazoa</taxon>
        <taxon>Ecdysozoa</taxon>
        <taxon>Arthropoda</taxon>
        <taxon>Hexapoda</taxon>
        <taxon>Insecta</taxon>
        <taxon>Pterygota</taxon>
        <taxon>Neoptera</taxon>
        <taxon>Paraneoptera</taxon>
        <taxon>Hemiptera</taxon>
        <taxon>Auchenorrhyncha</taxon>
        <taxon>Membracoidea</taxon>
        <taxon>Cicadellidae</taxon>
        <taxon>Cicadellinae</taxon>
        <taxon>Proconiini</taxon>
        <taxon>Homalodisca</taxon>
    </lineage>
</organism>
<gene>
    <name evidence="1" type="ORF">g.58172</name>
</gene>
<evidence type="ECO:0000313" key="1">
    <source>
        <dbReference type="EMBL" id="JAS77477.1"/>
    </source>
</evidence>
<dbReference type="AlphaFoldDB" id="A0A1B6HS23"/>
<sequence>TYSYLSIYLQQWRSLPLMHVISPTAINSRAQTTLWSLLFSDPSYVSVYKGLHLVHIAQQCDFFKEQSRAQTTLRSLYYNAQSFGSIISSTPRDAQQSDFF</sequence>
<name>A0A1B6HS23_9HEMI</name>
<accession>A0A1B6HS23</accession>
<protein>
    <submittedName>
        <fullName evidence="1">Uncharacterized protein</fullName>
    </submittedName>
</protein>
<dbReference type="EMBL" id="GECU01030229">
    <property type="protein sequence ID" value="JAS77477.1"/>
    <property type="molecule type" value="Transcribed_RNA"/>
</dbReference>
<reference evidence="1" key="1">
    <citation type="submission" date="2015-11" db="EMBL/GenBank/DDBJ databases">
        <title>De novo transcriptome assembly of four potential Pierce s Disease insect vectors from Arizona vineyards.</title>
        <authorList>
            <person name="Tassone E.E."/>
        </authorList>
    </citation>
    <scope>NUCLEOTIDE SEQUENCE</scope>
</reference>
<feature type="non-terminal residue" evidence="1">
    <location>
        <position position="1"/>
    </location>
</feature>
<proteinExistence type="predicted"/>